<dbReference type="Proteomes" id="UP000095286">
    <property type="component" value="Unplaced"/>
</dbReference>
<evidence type="ECO:0000313" key="1">
    <source>
        <dbReference type="Proteomes" id="UP000095286"/>
    </source>
</evidence>
<dbReference type="WBParaSite" id="RSKR_0000191300.1">
    <property type="protein sequence ID" value="RSKR_0000191300.1"/>
    <property type="gene ID" value="RSKR_0000191300"/>
</dbReference>
<protein>
    <submittedName>
        <fullName evidence="2">Chromo domain-containing protein</fullName>
    </submittedName>
</protein>
<name>A0AC35TM97_9BILA</name>
<proteinExistence type="predicted"/>
<accession>A0AC35TM97</accession>
<organism evidence="1 2">
    <name type="scientific">Rhabditophanes sp. KR3021</name>
    <dbReference type="NCBI Taxonomy" id="114890"/>
    <lineage>
        <taxon>Eukaryota</taxon>
        <taxon>Metazoa</taxon>
        <taxon>Ecdysozoa</taxon>
        <taxon>Nematoda</taxon>
        <taxon>Chromadorea</taxon>
        <taxon>Rhabditida</taxon>
        <taxon>Tylenchina</taxon>
        <taxon>Panagrolaimomorpha</taxon>
        <taxon>Strongyloidoidea</taxon>
        <taxon>Alloionematidae</taxon>
        <taxon>Rhabditophanes</taxon>
    </lineage>
</organism>
<sequence length="257" mass="28875">MTKSKSAKAYFPTFDVEEIFDKKEVEGITLYRVKWQDYSMDASTWEPREHFADPTLVDEYERSVRKVDITILPASKNVSKRNITQTSNSSNEPTILHAPKRTSRRHLAKASAEVTIPSAAKRTSKRHLAQTSAKVTIPSAAKRTSKRRFAQTSVNLTISSAAKGTSKRRSTPSTDSSNEHPEPQVQKMMKNQDYEKKYSSEEISAIAGVLHNGKSVVYTTILKNEKVVFLTPDQVPSGCHTMISDVMRFTVFFGDKP</sequence>
<evidence type="ECO:0000313" key="2">
    <source>
        <dbReference type="WBParaSite" id="RSKR_0000191300.1"/>
    </source>
</evidence>
<reference evidence="2" key="1">
    <citation type="submission" date="2016-11" db="UniProtKB">
        <authorList>
            <consortium name="WormBaseParasite"/>
        </authorList>
    </citation>
    <scope>IDENTIFICATION</scope>
    <source>
        <strain evidence="2">KR3021</strain>
    </source>
</reference>